<gene>
    <name evidence="2" type="ORF">BU24DRAFT_447692</name>
</gene>
<dbReference type="OrthoDB" id="9930022at2759"/>
<accession>A0A6A5Y1N7</accession>
<proteinExistence type="predicted"/>
<keyword evidence="3" id="KW-1185">Reference proteome</keyword>
<dbReference type="PANTHER" id="PTHR45033">
    <property type="match status" value="1"/>
</dbReference>
<dbReference type="InterPro" id="IPR011032">
    <property type="entry name" value="GroES-like_sf"/>
</dbReference>
<dbReference type="CDD" id="cd08276">
    <property type="entry name" value="MDR7"/>
    <property type="match status" value="1"/>
</dbReference>
<dbReference type="Pfam" id="PF08240">
    <property type="entry name" value="ADH_N"/>
    <property type="match status" value="1"/>
</dbReference>
<dbReference type="GeneID" id="54288235"/>
<dbReference type="AlphaFoldDB" id="A0A6A5Y1N7"/>
<evidence type="ECO:0000313" key="2">
    <source>
        <dbReference type="EMBL" id="KAF2019113.1"/>
    </source>
</evidence>
<dbReference type="InterPro" id="IPR036291">
    <property type="entry name" value="NAD(P)-bd_dom_sf"/>
</dbReference>
<evidence type="ECO:0000313" key="3">
    <source>
        <dbReference type="Proteomes" id="UP000799778"/>
    </source>
</evidence>
<feature type="domain" description="Enoyl reductase (ER)" evidence="1">
    <location>
        <begin position="18"/>
        <end position="377"/>
    </location>
</feature>
<evidence type="ECO:0000259" key="1">
    <source>
        <dbReference type="SMART" id="SM00829"/>
    </source>
</evidence>
<protein>
    <submittedName>
        <fullName evidence="2">GroES-like protein</fullName>
    </submittedName>
</protein>
<dbReference type="InterPro" id="IPR020843">
    <property type="entry name" value="ER"/>
</dbReference>
<name>A0A6A5Y1N7_9PLEO</name>
<dbReference type="Gene3D" id="3.40.50.720">
    <property type="entry name" value="NAD(P)-binding Rossmann-like Domain"/>
    <property type="match status" value="1"/>
</dbReference>
<organism evidence="2 3">
    <name type="scientific">Aaosphaeria arxii CBS 175.79</name>
    <dbReference type="NCBI Taxonomy" id="1450172"/>
    <lineage>
        <taxon>Eukaryota</taxon>
        <taxon>Fungi</taxon>
        <taxon>Dikarya</taxon>
        <taxon>Ascomycota</taxon>
        <taxon>Pezizomycotina</taxon>
        <taxon>Dothideomycetes</taxon>
        <taxon>Pleosporomycetidae</taxon>
        <taxon>Pleosporales</taxon>
        <taxon>Pleosporales incertae sedis</taxon>
        <taxon>Aaosphaeria</taxon>
    </lineage>
</organism>
<dbReference type="SUPFAM" id="SSF50129">
    <property type="entry name" value="GroES-like"/>
    <property type="match status" value="1"/>
</dbReference>
<dbReference type="RefSeq" id="XP_033387452.1">
    <property type="nucleotide sequence ID" value="XM_033530838.1"/>
</dbReference>
<dbReference type="GO" id="GO:0016491">
    <property type="term" value="F:oxidoreductase activity"/>
    <property type="evidence" value="ECO:0007669"/>
    <property type="project" value="InterPro"/>
</dbReference>
<dbReference type="EMBL" id="ML978067">
    <property type="protein sequence ID" value="KAF2019113.1"/>
    <property type="molecule type" value="Genomic_DNA"/>
</dbReference>
<dbReference type="Proteomes" id="UP000799778">
    <property type="component" value="Unassembled WGS sequence"/>
</dbReference>
<dbReference type="PANTHER" id="PTHR45033:SF2">
    <property type="entry name" value="ZINC-TYPE ALCOHOL DEHYDROGENASE-LIKE PROTEIN C1773.06C"/>
    <property type="match status" value="1"/>
</dbReference>
<dbReference type="InterPro" id="IPR013154">
    <property type="entry name" value="ADH-like_N"/>
</dbReference>
<dbReference type="Gene3D" id="3.90.180.10">
    <property type="entry name" value="Medium-chain alcohol dehydrogenases, catalytic domain"/>
    <property type="match status" value="2"/>
</dbReference>
<dbReference type="SMART" id="SM00829">
    <property type="entry name" value="PKS_ER"/>
    <property type="match status" value="1"/>
</dbReference>
<dbReference type="Pfam" id="PF00107">
    <property type="entry name" value="ADH_zinc_N"/>
    <property type="match status" value="1"/>
</dbReference>
<dbReference type="InterPro" id="IPR052711">
    <property type="entry name" value="Zinc_ADH-like"/>
</dbReference>
<dbReference type="SUPFAM" id="SSF51735">
    <property type="entry name" value="NAD(P)-binding Rossmann-fold domains"/>
    <property type="match status" value="1"/>
</dbReference>
<dbReference type="InterPro" id="IPR013149">
    <property type="entry name" value="ADH-like_C"/>
</dbReference>
<sequence length="381" mass="41420">MAPTIPKTQKQWTLEGKRGIDSLTWNDQAPVPEVGEYDVLVKFHAASLNYRDLTIPIEGGYPFPTTDSVIPGSDGAGEIVATGSKVTRFTVGDLVLTLFNQEHLSGFLTPRARMTGLGGQLDGTLRQYGAFHELGVVKMPGNLDVMEAATLSCAALTAWNALYGVEGRALRPGDWVLTQGTGGVSMFGLQVCSIHHPPSFAFPAVYWGSSLYVDMVSQFAKAAGAKVIATTSSAAKAEKLKQLGADHVINYKTQPHWGEMARELTGSHEGVAHVIEVGGPTTVAESLAAVRMEGVISIIGYIGGQTEVQPTFHETLVRDCIVRGIQIGSREQLEAMNRAVEGCDIHPVVDEKVFRLEELKEAYQYMWDQKHFGKLRIKIEH</sequence>
<reference evidence="2" key="1">
    <citation type="journal article" date="2020" name="Stud. Mycol.">
        <title>101 Dothideomycetes genomes: a test case for predicting lifestyles and emergence of pathogens.</title>
        <authorList>
            <person name="Haridas S."/>
            <person name="Albert R."/>
            <person name="Binder M."/>
            <person name="Bloem J."/>
            <person name="Labutti K."/>
            <person name="Salamov A."/>
            <person name="Andreopoulos B."/>
            <person name="Baker S."/>
            <person name="Barry K."/>
            <person name="Bills G."/>
            <person name="Bluhm B."/>
            <person name="Cannon C."/>
            <person name="Castanera R."/>
            <person name="Culley D."/>
            <person name="Daum C."/>
            <person name="Ezra D."/>
            <person name="Gonzalez J."/>
            <person name="Henrissat B."/>
            <person name="Kuo A."/>
            <person name="Liang C."/>
            <person name="Lipzen A."/>
            <person name="Lutzoni F."/>
            <person name="Magnuson J."/>
            <person name="Mondo S."/>
            <person name="Nolan M."/>
            <person name="Ohm R."/>
            <person name="Pangilinan J."/>
            <person name="Park H.-J."/>
            <person name="Ramirez L."/>
            <person name="Alfaro M."/>
            <person name="Sun H."/>
            <person name="Tritt A."/>
            <person name="Yoshinaga Y."/>
            <person name="Zwiers L.-H."/>
            <person name="Turgeon B."/>
            <person name="Goodwin S."/>
            <person name="Spatafora J."/>
            <person name="Crous P."/>
            <person name="Grigoriev I."/>
        </authorList>
    </citation>
    <scope>NUCLEOTIDE SEQUENCE</scope>
    <source>
        <strain evidence="2">CBS 175.79</strain>
    </source>
</reference>